<dbReference type="SUPFAM" id="SSF53187">
    <property type="entry name" value="Zn-dependent exopeptidases"/>
    <property type="match status" value="1"/>
</dbReference>
<sequence>NPDGFTNAMQGSNIKEINFHWKFFGNSKESCPEAYSIWEYCAKIKPIVFFDFHAFTFQDNTARPYLIPTGYYLGSKSKLIQEFINNKLTELCENKFSKNEAILAPNLLATRLRNEFGTITIPKFHLHMKDGIDGTREMSSKCLEIVLNSLSNYKVTNSDEILKMPYGKIKTTQRFFNKVLIIHNKSPIINV</sequence>
<organism evidence="1">
    <name type="scientific">marine sediment metagenome</name>
    <dbReference type="NCBI Taxonomy" id="412755"/>
    <lineage>
        <taxon>unclassified sequences</taxon>
        <taxon>metagenomes</taxon>
        <taxon>ecological metagenomes</taxon>
    </lineage>
</organism>
<dbReference type="AlphaFoldDB" id="X1IHJ7"/>
<evidence type="ECO:0008006" key="2">
    <source>
        <dbReference type="Google" id="ProtNLM"/>
    </source>
</evidence>
<accession>X1IHJ7</accession>
<name>X1IHJ7_9ZZZZ</name>
<feature type="non-terminal residue" evidence="1">
    <location>
        <position position="1"/>
    </location>
</feature>
<feature type="non-terminal residue" evidence="1">
    <location>
        <position position="191"/>
    </location>
</feature>
<dbReference type="Gene3D" id="3.40.630.10">
    <property type="entry name" value="Zn peptidases"/>
    <property type="match status" value="1"/>
</dbReference>
<reference evidence="1" key="1">
    <citation type="journal article" date="2014" name="Front. Microbiol.">
        <title>High frequency of phylogenetically diverse reductive dehalogenase-homologous genes in deep subseafloor sedimentary metagenomes.</title>
        <authorList>
            <person name="Kawai M."/>
            <person name="Futagami T."/>
            <person name="Toyoda A."/>
            <person name="Takaki Y."/>
            <person name="Nishi S."/>
            <person name="Hori S."/>
            <person name="Arai W."/>
            <person name="Tsubouchi T."/>
            <person name="Morono Y."/>
            <person name="Uchiyama I."/>
            <person name="Ito T."/>
            <person name="Fujiyama A."/>
            <person name="Inagaki F."/>
            <person name="Takami H."/>
        </authorList>
    </citation>
    <scope>NUCLEOTIDE SEQUENCE</scope>
    <source>
        <strain evidence="1">Expedition CK06-06</strain>
    </source>
</reference>
<comment type="caution">
    <text evidence="1">The sequence shown here is derived from an EMBL/GenBank/DDBJ whole genome shotgun (WGS) entry which is preliminary data.</text>
</comment>
<dbReference type="EMBL" id="BARU01043425">
    <property type="protein sequence ID" value="GAH81187.1"/>
    <property type="molecule type" value="Genomic_DNA"/>
</dbReference>
<evidence type="ECO:0000313" key="1">
    <source>
        <dbReference type="EMBL" id="GAH81187.1"/>
    </source>
</evidence>
<proteinExistence type="predicted"/>
<protein>
    <recommendedName>
        <fullName evidence="2">Peptidase M14 carboxypeptidase A domain-containing protein</fullName>
    </recommendedName>
</protein>
<gene>
    <name evidence="1" type="ORF">S03H2_66493</name>
</gene>